<feature type="compositionally biased region" description="Basic and acidic residues" evidence="1">
    <location>
        <begin position="1"/>
        <end position="26"/>
    </location>
</feature>
<protein>
    <submittedName>
        <fullName evidence="2">Uncharacterized protein</fullName>
    </submittedName>
</protein>
<name>U5CYP5_AMBTC</name>
<dbReference type="Gramene" id="ERN14267">
    <property type="protein sequence ID" value="ERN14267"/>
    <property type="gene ID" value="AMTR_s00033p00161160"/>
</dbReference>
<organism evidence="2 3">
    <name type="scientific">Amborella trichopoda</name>
    <dbReference type="NCBI Taxonomy" id="13333"/>
    <lineage>
        <taxon>Eukaryota</taxon>
        <taxon>Viridiplantae</taxon>
        <taxon>Streptophyta</taxon>
        <taxon>Embryophyta</taxon>
        <taxon>Tracheophyta</taxon>
        <taxon>Spermatophyta</taxon>
        <taxon>Magnoliopsida</taxon>
        <taxon>Amborellales</taxon>
        <taxon>Amborellaceae</taxon>
        <taxon>Amborella</taxon>
    </lineage>
</organism>
<dbReference type="HOGENOM" id="CLU_2944762_0_0_1"/>
<gene>
    <name evidence="2" type="ORF">AMTR_s00033p00161160</name>
</gene>
<sequence>MGKEREGKETIHPREGGEKKGAKEKPGPAQVHCQPPQGDSITRVEGLKKVSIAPSAEGVQ</sequence>
<evidence type="ECO:0000313" key="3">
    <source>
        <dbReference type="Proteomes" id="UP000017836"/>
    </source>
</evidence>
<dbReference type="EMBL" id="KI392557">
    <property type="protein sequence ID" value="ERN14267.1"/>
    <property type="molecule type" value="Genomic_DNA"/>
</dbReference>
<keyword evidence="3" id="KW-1185">Reference proteome</keyword>
<dbReference type="Proteomes" id="UP000017836">
    <property type="component" value="Unassembled WGS sequence"/>
</dbReference>
<proteinExistence type="predicted"/>
<reference evidence="3" key="1">
    <citation type="journal article" date="2013" name="Science">
        <title>The Amborella genome and the evolution of flowering plants.</title>
        <authorList>
            <consortium name="Amborella Genome Project"/>
        </authorList>
    </citation>
    <scope>NUCLEOTIDE SEQUENCE [LARGE SCALE GENOMIC DNA]</scope>
</reference>
<evidence type="ECO:0000256" key="1">
    <source>
        <dbReference type="SAM" id="MobiDB-lite"/>
    </source>
</evidence>
<accession>U5CYP5</accession>
<evidence type="ECO:0000313" key="2">
    <source>
        <dbReference type="EMBL" id="ERN14267.1"/>
    </source>
</evidence>
<feature type="region of interest" description="Disordered" evidence="1">
    <location>
        <begin position="1"/>
        <end position="45"/>
    </location>
</feature>
<dbReference type="AlphaFoldDB" id="U5CYP5"/>